<accession>W9H0G0</accession>
<dbReference type="RefSeq" id="WP_037457447.1">
    <property type="nucleotide sequence ID" value="NZ_AVFL01000019.1"/>
</dbReference>
<evidence type="ECO:0000259" key="1">
    <source>
        <dbReference type="Pfam" id="PF12281"/>
    </source>
</evidence>
<organism evidence="2 3">
    <name type="scientific">Skermanella stibiiresistens SB22</name>
    <dbReference type="NCBI Taxonomy" id="1385369"/>
    <lineage>
        <taxon>Bacteria</taxon>
        <taxon>Pseudomonadati</taxon>
        <taxon>Pseudomonadota</taxon>
        <taxon>Alphaproteobacteria</taxon>
        <taxon>Rhodospirillales</taxon>
        <taxon>Azospirillaceae</taxon>
        <taxon>Skermanella</taxon>
    </lineage>
</organism>
<protein>
    <recommendedName>
        <fullName evidence="1">Nucleotidyltransferase-like domain-containing protein</fullName>
    </recommendedName>
</protein>
<dbReference type="Proteomes" id="UP000019486">
    <property type="component" value="Unassembled WGS sequence"/>
</dbReference>
<reference evidence="2 3" key="1">
    <citation type="submission" date="2013-08" db="EMBL/GenBank/DDBJ databases">
        <title>The genome sequence of Skermanella stibiiresistens.</title>
        <authorList>
            <person name="Zhu W."/>
            <person name="Wang G."/>
        </authorList>
    </citation>
    <scope>NUCLEOTIDE SEQUENCE [LARGE SCALE GENOMIC DNA]</scope>
    <source>
        <strain evidence="2 3">SB22</strain>
    </source>
</reference>
<dbReference type="STRING" id="1385369.N825_14070"/>
<dbReference type="InterPro" id="IPR022550">
    <property type="entry name" value="NTP_transf_8"/>
</dbReference>
<dbReference type="AlphaFoldDB" id="W9H0G0"/>
<dbReference type="Pfam" id="PF12281">
    <property type="entry name" value="NTP_transf_8"/>
    <property type="match status" value="1"/>
</dbReference>
<feature type="domain" description="Nucleotidyltransferase-like" evidence="1">
    <location>
        <begin position="105"/>
        <end position="319"/>
    </location>
</feature>
<dbReference type="InterPro" id="IPR058575">
    <property type="entry name" value="NTP_transf_8_dom"/>
</dbReference>
<evidence type="ECO:0000313" key="2">
    <source>
        <dbReference type="EMBL" id="EWY38331.1"/>
    </source>
</evidence>
<evidence type="ECO:0000313" key="3">
    <source>
        <dbReference type="Proteomes" id="UP000019486"/>
    </source>
</evidence>
<comment type="caution">
    <text evidence="2">The sequence shown here is derived from an EMBL/GenBank/DDBJ whole genome shotgun (WGS) entry which is preliminary data.</text>
</comment>
<dbReference type="EMBL" id="AVFL01000019">
    <property type="protein sequence ID" value="EWY38331.1"/>
    <property type="molecule type" value="Genomic_DNA"/>
</dbReference>
<sequence length="364" mass="40753">MRELDLTVSTIYTQLLQQGMDAEFETDFPENGTFGIRTIKGRQYWYYNGYDKAIGKKYQKYVGPSDPELDGRVERFKSLKSDFMGRRQLVAALRGAGVTGPDPFVAEVVNVLRKAGLFRLRCVLVGTVAYQCYGPMLGVILRPEMTKDADFAQYHSVSVGIGDDEAMTPLGEGLRVLDPTFQGVADRNDPTKIIAFANKDGFRVEFLTPNRSKDEYQDRAAGMPPLGSDRSAQPPRYLDYLIHDPVRAILLHGAGIPVTVPRPERYAVHKLIVATQRRSADDYGAKRDKDISQAAELIEVMRVKRRHLDLAEAWIEAWERGPSWRDALRKGKATLPDRARETLAGCMSIAGREMGIGGERFGFS</sequence>
<dbReference type="OrthoDB" id="5469612at2"/>
<gene>
    <name evidence="2" type="ORF">N825_14070</name>
</gene>
<dbReference type="PIRSF" id="PIRSF031854">
    <property type="entry name" value="UCP031854"/>
    <property type="match status" value="1"/>
</dbReference>
<keyword evidence="3" id="KW-1185">Reference proteome</keyword>
<name>W9H0G0_9PROT</name>
<proteinExistence type="predicted"/>